<feature type="transmembrane region" description="Helical" evidence="14">
    <location>
        <begin position="188"/>
        <end position="207"/>
    </location>
</feature>
<dbReference type="Pfam" id="PF13414">
    <property type="entry name" value="TPR_11"/>
    <property type="match status" value="1"/>
</dbReference>
<dbReference type="SMART" id="SM00028">
    <property type="entry name" value="TPR"/>
    <property type="match status" value="5"/>
</dbReference>
<dbReference type="InterPro" id="IPR019734">
    <property type="entry name" value="TPR_rpt"/>
</dbReference>
<keyword evidence="6" id="KW-0808">Transferase</keyword>
<dbReference type="GO" id="GO:0005783">
    <property type="term" value="C:endoplasmic reticulum"/>
    <property type="evidence" value="ECO:0007669"/>
    <property type="project" value="UniProtKB-SubCell"/>
</dbReference>
<evidence type="ECO:0000256" key="6">
    <source>
        <dbReference type="ARBA" id="ARBA00022679"/>
    </source>
</evidence>
<keyword evidence="7 14" id="KW-0812">Transmembrane</keyword>
<feature type="repeat" description="TPR" evidence="13">
    <location>
        <begin position="595"/>
        <end position="628"/>
    </location>
</feature>
<evidence type="ECO:0000256" key="3">
    <source>
        <dbReference type="ARBA" id="ARBA00004922"/>
    </source>
</evidence>
<proteinExistence type="inferred from homology"/>
<dbReference type="Pfam" id="PF13181">
    <property type="entry name" value="TPR_8"/>
    <property type="match status" value="1"/>
</dbReference>
<feature type="transmembrane region" description="Helical" evidence="14">
    <location>
        <begin position="309"/>
        <end position="331"/>
    </location>
</feature>
<dbReference type="SUPFAM" id="SSF48452">
    <property type="entry name" value="TPR-like"/>
    <property type="match status" value="2"/>
</dbReference>
<dbReference type="InterPro" id="IPR011990">
    <property type="entry name" value="TPR-like_helical_dom_sf"/>
</dbReference>
<dbReference type="PROSITE" id="PS50005">
    <property type="entry name" value="TPR"/>
    <property type="match status" value="3"/>
</dbReference>
<dbReference type="Gene3D" id="1.25.40.10">
    <property type="entry name" value="Tetratricopeptide repeat domain"/>
    <property type="match status" value="3"/>
</dbReference>
<evidence type="ECO:0000256" key="7">
    <source>
        <dbReference type="ARBA" id="ARBA00022692"/>
    </source>
</evidence>
<dbReference type="InterPro" id="IPR013618">
    <property type="entry name" value="TMTC_DUF1736"/>
</dbReference>
<keyword evidence="15" id="KW-0732">Signal</keyword>
<feature type="transmembrane region" description="Helical" evidence="14">
    <location>
        <begin position="370"/>
        <end position="388"/>
    </location>
</feature>
<evidence type="ECO:0000256" key="5">
    <source>
        <dbReference type="ARBA" id="ARBA00012839"/>
    </source>
</evidence>
<dbReference type="Pfam" id="PF14559">
    <property type="entry name" value="TPR_19"/>
    <property type="match status" value="1"/>
</dbReference>
<keyword evidence="12 14" id="KW-0472">Membrane</keyword>
<feature type="transmembrane region" description="Helical" evidence="14">
    <location>
        <begin position="219"/>
        <end position="244"/>
    </location>
</feature>
<dbReference type="EMBL" id="FN653029">
    <property type="protein sequence ID" value="CBY08142.1"/>
    <property type="molecule type" value="Genomic_DNA"/>
</dbReference>
<evidence type="ECO:0000256" key="14">
    <source>
        <dbReference type="SAM" id="Phobius"/>
    </source>
</evidence>
<accession>E4X8L6</accession>
<evidence type="ECO:0000256" key="4">
    <source>
        <dbReference type="ARBA" id="ARBA00007882"/>
    </source>
</evidence>
<dbReference type="Pfam" id="PF07719">
    <property type="entry name" value="TPR_2"/>
    <property type="match status" value="1"/>
</dbReference>
<dbReference type="GO" id="GO:0004169">
    <property type="term" value="F:dolichyl-phosphate-mannose-protein mannosyltransferase activity"/>
    <property type="evidence" value="ECO:0007669"/>
    <property type="project" value="UniProtKB-EC"/>
</dbReference>
<evidence type="ECO:0000256" key="2">
    <source>
        <dbReference type="ARBA" id="ARBA00004240"/>
    </source>
</evidence>
<evidence type="ECO:0000256" key="1">
    <source>
        <dbReference type="ARBA" id="ARBA00004141"/>
    </source>
</evidence>
<evidence type="ECO:0000256" key="12">
    <source>
        <dbReference type="ARBA" id="ARBA00023136"/>
    </source>
</evidence>
<dbReference type="Proteomes" id="UP000001307">
    <property type="component" value="Unassembled WGS sequence"/>
</dbReference>
<reference evidence="17" key="1">
    <citation type="journal article" date="2010" name="Science">
        <title>Plasticity of animal genome architecture unmasked by rapid evolution of a pelagic tunicate.</title>
        <authorList>
            <person name="Denoeud F."/>
            <person name="Henriet S."/>
            <person name="Mungpakdee S."/>
            <person name="Aury J.M."/>
            <person name="Da Silva C."/>
            <person name="Brinkmann H."/>
            <person name="Mikhaleva J."/>
            <person name="Olsen L.C."/>
            <person name="Jubin C."/>
            <person name="Canestro C."/>
            <person name="Bouquet J.M."/>
            <person name="Danks G."/>
            <person name="Poulain J."/>
            <person name="Campsteijn C."/>
            <person name="Adamski M."/>
            <person name="Cross I."/>
            <person name="Yadetie F."/>
            <person name="Muffato M."/>
            <person name="Louis A."/>
            <person name="Butcher S."/>
            <person name="Tsagkogeorga G."/>
            <person name="Konrad A."/>
            <person name="Singh S."/>
            <person name="Jensen M.F."/>
            <person name="Cong E.H."/>
            <person name="Eikeseth-Otteraa H."/>
            <person name="Noel B."/>
            <person name="Anthouard V."/>
            <person name="Porcel B.M."/>
            <person name="Kachouri-Lafond R."/>
            <person name="Nishino A."/>
            <person name="Ugolini M."/>
            <person name="Chourrout P."/>
            <person name="Nishida H."/>
            <person name="Aasland R."/>
            <person name="Huzurbazar S."/>
            <person name="Westhof E."/>
            <person name="Delsuc F."/>
            <person name="Lehrach H."/>
            <person name="Reinhardt R."/>
            <person name="Weissenbach J."/>
            <person name="Roy S.W."/>
            <person name="Artiguenave F."/>
            <person name="Postlethwait J.H."/>
            <person name="Manak J.R."/>
            <person name="Thompson E.M."/>
            <person name="Jaillon O."/>
            <person name="Du Pasquier L."/>
            <person name="Boudinot P."/>
            <person name="Liberles D.A."/>
            <person name="Volff J.N."/>
            <person name="Philippe H."/>
            <person name="Lenhard B."/>
            <person name="Roest Crollius H."/>
            <person name="Wincker P."/>
            <person name="Chourrout D."/>
        </authorList>
    </citation>
    <scope>NUCLEOTIDE SEQUENCE [LARGE SCALE GENOMIC DNA]</scope>
</reference>
<evidence type="ECO:0000256" key="15">
    <source>
        <dbReference type="SAM" id="SignalP"/>
    </source>
</evidence>
<dbReference type="PANTHER" id="PTHR44809:SF1">
    <property type="entry name" value="PROTEIN O-MANNOSYL-TRANSFERASE TMTC1"/>
    <property type="match status" value="1"/>
</dbReference>
<organism evidence="17">
    <name type="scientific">Oikopleura dioica</name>
    <name type="common">Tunicate</name>
    <dbReference type="NCBI Taxonomy" id="34765"/>
    <lineage>
        <taxon>Eukaryota</taxon>
        <taxon>Metazoa</taxon>
        <taxon>Chordata</taxon>
        <taxon>Tunicata</taxon>
        <taxon>Appendicularia</taxon>
        <taxon>Copelata</taxon>
        <taxon>Oikopleuridae</taxon>
        <taxon>Oikopleura</taxon>
    </lineage>
</organism>
<evidence type="ECO:0000313" key="18">
    <source>
        <dbReference type="Proteomes" id="UP000001307"/>
    </source>
</evidence>
<gene>
    <name evidence="17" type="ORF">GSOID_T00004151001</name>
</gene>
<sequence length="885" mass="100613">MISFSSPFASALVVLIIVSPALQNDFVHDDIPAIVRNPDVQGRTGFFALLKNDFWGKAMSEKTSHKSYRPLTVLTYRINRMLTGSHAFFFHLTNILLHSGLVYRIHSTLLRFGHPQFAAILFGIHPINSESFANNVGRAEVLSAHFMLRVINSPRAMSRVQGSELSFLTPAKLCRHFVVIETMLCKEGGVFSLAILVALEIIIIFNRRRRGEVILDPDLILYFVYKLLFWFSFLLIFVSLRLWVLNGTYPVFTPPDNPAGFAKDKVVKWASFAFYWVQHYWLLLAPTNLAYDWAYGSIPLLKDLSDTRVAAIICLFSVVVFIGINCLRCIFGFTNNQRVLLPNLLLFIPFIPASNVLVTVGFAVAERVMYTPSIGFSILVADGLIRFSSMLKTSQRSSKFLNFAILASFAFLVAKTEIRISAWQTKEKLFHSGLTVHRNNAKMFYNYGNCLRNQQKIEDAIIFYEEAIRLHPTYSKAFDNIGVLYDDGTEEGSKVAEKMYQKSIEANPHHPRTVNISRDLTVQSAYSNLASLYAQKERLQEAVKVLLSVQNYDNPYYTATLKLAMIMKRRGFDRDAEQLYQHILLLFKNAESPIAEPYNHYGALLTEQKRYEEAIKVYEQAIALEPLNPNPLVNLAWVKQTLGISSGSSRMVRDAEQLYEQSLRIKPTSEAFMRLGSLKYQRGETSEANLEYEEARKLDPENHMIVLEQSIVLVSAGETERALEILQVAVSKDKDCKLANLHITLAKIYGPRKHQFMKAASVLENCHREIEENKHEDEIAADIKFQLGAMYHEIVRNNQNVSNPTKNEEAFLAKAKQKTLELLQEAIKLKPGDVEYRVLLAQVHLRSGNLKDGTHVLKTILKLKPDHEVATILLNRVKEAESKTS</sequence>
<comment type="similarity">
    <text evidence="4">Belongs to the TMTC family.</text>
</comment>
<evidence type="ECO:0000256" key="10">
    <source>
        <dbReference type="ARBA" id="ARBA00022824"/>
    </source>
</evidence>
<feature type="transmembrane region" description="Helical" evidence="14">
    <location>
        <begin position="343"/>
        <end position="364"/>
    </location>
</feature>
<keyword evidence="10" id="KW-0256">Endoplasmic reticulum</keyword>
<feature type="chain" id="PRO_5003192732" description="dolichyl-phosphate-mannose--protein mannosyltransferase" evidence="15">
    <location>
        <begin position="24"/>
        <end position="885"/>
    </location>
</feature>
<keyword evidence="9 13" id="KW-0802">TPR repeat</keyword>
<dbReference type="PANTHER" id="PTHR44809">
    <property type="match status" value="1"/>
</dbReference>
<evidence type="ECO:0000256" key="11">
    <source>
        <dbReference type="ARBA" id="ARBA00022989"/>
    </source>
</evidence>
<evidence type="ECO:0000256" key="13">
    <source>
        <dbReference type="PROSITE-ProRule" id="PRU00339"/>
    </source>
</evidence>
<feature type="domain" description="DUF1736" evidence="16">
    <location>
        <begin position="247"/>
        <end position="319"/>
    </location>
</feature>
<dbReference type="PROSITE" id="PS50293">
    <property type="entry name" value="TPR_REGION"/>
    <property type="match status" value="1"/>
</dbReference>
<dbReference type="InParanoid" id="E4X8L6"/>
<evidence type="ECO:0000256" key="9">
    <source>
        <dbReference type="ARBA" id="ARBA00022803"/>
    </source>
</evidence>
<evidence type="ECO:0000313" key="17">
    <source>
        <dbReference type="EMBL" id="CBY08142.1"/>
    </source>
</evidence>
<evidence type="ECO:0000259" key="16">
    <source>
        <dbReference type="Pfam" id="PF08409"/>
    </source>
</evidence>
<feature type="repeat" description="TPR" evidence="13">
    <location>
        <begin position="669"/>
        <end position="702"/>
    </location>
</feature>
<dbReference type="OrthoDB" id="19588at2759"/>
<dbReference type="Pfam" id="PF08409">
    <property type="entry name" value="TMTC_DUF1736"/>
    <property type="match status" value="1"/>
</dbReference>
<keyword evidence="8" id="KW-0677">Repeat</keyword>
<dbReference type="Pfam" id="PF13432">
    <property type="entry name" value="TPR_16"/>
    <property type="match status" value="1"/>
</dbReference>
<dbReference type="InterPro" id="IPR052943">
    <property type="entry name" value="TMTC_O-mannosyl-trnsfr"/>
</dbReference>
<evidence type="ECO:0000256" key="8">
    <source>
        <dbReference type="ARBA" id="ARBA00022737"/>
    </source>
</evidence>
<name>E4X8L6_OIKDI</name>
<protein>
    <recommendedName>
        <fullName evidence="5">dolichyl-phosphate-mannose--protein mannosyltransferase</fullName>
        <ecNumber evidence="5">2.4.1.109</ecNumber>
    </recommendedName>
</protein>
<dbReference type="GO" id="GO:0016020">
    <property type="term" value="C:membrane"/>
    <property type="evidence" value="ECO:0007669"/>
    <property type="project" value="UniProtKB-SubCell"/>
</dbReference>
<keyword evidence="18" id="KW-1185">Reference proteome</keyword>
<feature type="signal peptide" evidence="15">
    <location>
        <begin position="1"/>
        <end position="23"/>
    </location>
</feature>
<comment type="pathway">
    <text evidence="3">Protein modification; protein glycosylation.</text>
</comment>
<dbReference type="EC" id="2.4.1.109" evidence="5"/>
<keyword evidence="11 14" id="KW-1133">Transmembrane helix</keyword>
<feature type="transmembrane region" description="Helical" evidence="14">
    <location>
        <begin position="400"/>
        <end position="418"/>
    </location>
</feature>
<dbReference type="InterPro" id="IPR013105">
    <property type="entry name" value="TPR_2"/>
</dbReference>
<feature type="repeat" description="TPR" evidence="13">
    <location>
        <begin position="441"/>
        <end position="474"/>
    </location>
</feature>
<dbReference type="AlphaFoldDB" id="E4X8L6"/>
<dbReference type="UniPathway" id="UPA00378"/>
<comment type="subcellular location">
    <subcellularLocation>
        <location evidence="2">Endoplasmic reticulum</location>
    </subcellularLocation>
    <subcellularLocation>
        <location evidence="1">Membrane</location>
        <topology evidence="1">Multi-pass membrane protein</topology>
    </subcellularLocation>
</comment>